<gene>
    <name evidence="2" type="ORF">EZS28_037801</name>
</gene>
<name>A0A5J4U9T8_9EUKA</name>
<feature type="transmembrane region" description="Helical" evidence="1">
    <location>
        <begin position="108"/>
        <end position="132"/>
    </location>
</feature>
<sequence>MESRYQRLLKRHKKNEAKKVWMLIQNENRIQTLQRAKKQSELKITSALQYQAANKSVLMNQHVTRTLIIKYLIKYQLYYNHKKVVTVVQIVFIPCVILVDSVPVEESVVIIVMQSIKVSVVEIAIRMVIILVSYVTTTIMDQVEVGLDPDFGIGIGAGRDTGIY</sequence>
<dbReference type="EMBL" id="SNRW01019121">
    <property type="protein sequence ID" value="KAA6366672.1"/>
    <property type="molecule type" value="Genomic_DNA"/>
</dbReference>
<protein>
    <submittedName>
        <fullName evidence="2">Uncharacterized protein</fullName>
    </submittedName>
</protein>
<keyword evidence="1" id="KW-0812">Transmembrane</keyword>
<keyword evidence="1" id="KW-1133">Transmembrane helix</keyword>
<organism evidence="2 3">
    <name type="scientific">Streblomastix strix</name>
    <dbReference type="NCBI Taxonomy" id="222440"/>
    <lineage>
        <taxon>Eukaryota</taxon>
        <taxon>Metamonada</taxon>
        <taxon>Preaxostyla</taxon>
        <taxon>Oxymonadida</taxon>
        <taxon>Streblomastigidae</taxon>
        <taxon>Streblomastix</taxon>
    </lineage>
</organism>
<comment type="caution">
    <text evidence="2">The sequence shown here is derived from an EMBL/GenBank/DDBJ whole genome shotgun (WGS) entry which is preliminary data.</text>
</comment>
<dbReference type="AlphaFoldDB" id="A0A5J4U9T8"/>
<proteinExistence type="predicted"/>
<dbReference type="Proteomes" id="UP000324800">
    <property type="component" value="Unassembled WGS sequence"/>
</dbReference>
<keyword evidence="1" id="KW-0472">Membrane</keyword>
<evidence type="ECO:0000256" key="1">
    <source>
        <dbReference type="SAM" id="Phobius"/>
    </source>
</evidence>
<reference evidence="2 3" key="1">
    <citation type="submission" date="2019-03" db="EMBL/GenBank/DDBJ databases">
        <title>Single cell metagenomics reveals metabolic interactions within the superorganism composed of flagellate Streblomastix strix and complex community of Bacteroidetes bacteria on its surface.</title>
        <authorList>
            <person name="Treitli S.C."/>
            <person name="Kolisko M."/>
            <person name="Husnik F."/>
            <person name="Keeling P."/>
            <person name="Hampl V."/>
        </authorList>
    </citation>
    <scope>NUCLEOTIDE SEQUENCE [LARGE SCALE GENOMIC DNA]</scope>
    <source>
        <strain evidence="2">ST1C</strain>
    </source>
</reference>
<evidence type="ECO:0000313" key="3">
    <source>
        <dbReference type="Proteomes" id="UP000324800"/>
    </source>
</evidence>
<evidence type="ECO:0000313" key="2">
    <source>
        <dbReference type="EMBL" id="KAA6366672.1"/>
    </source>
</evidence>
<accession>A0A5J4U9T8</accession>